<dbReference type="PANTHER" id="PTHR23132">
    <property type="entry name" value="D-ALANINE--D-ALANINE LIGASE"/>
    <property type="match status" value="1"/>
</dbReference>
<dbReference type="Proteomes" id="UP000060487">
    <property type="component" value="Unassembled WGS sequence"/>
</dbReference>
<sequence>MKIAIVHEPIIEGRPDSEDLIEEVSVVTGALDELGFTHETIAIDGGLMGLQDMLVRLSEFSPDVVFNLVESHQLGQRLFPAVCGVIELAGFPFTGCPYDAMLTTTNKITAKSMMRAAGIPTPEWYVYDGQAPVLNPDTTYIVKPSCEDASVGIDDESVFASLSDSHDKLLASLPETFAKHRQPLLIEEFIKGREINVSVIEHRGGELEVFPAAEILFQDWPEDKPAIVGFNAKWLPESFEYTNTPRQFNPEGISAGALKETALRCWRLFGLRGYARIDMRVSGQIYVIEVNANPCIAHESGYLSAAAEAGYSETDVIRMIIGASL</sequence>
<dbReference type="SUPFAM" id="SSF56059">
    <property type="entry name" value="Glutathione synthetase ATP-binding domain-like"/>
    <property type="match status" value="1"/>
</dbReference>
<evidence type="ECO:0000313" key="6">
    <source>
        <dbReference type="Proteomes" id="UP000060487"/>
    </source>
</evidence>
<dbReference type="RefSeq" id="WP_085053617.1">
    <property type="nucleotide sequence ID" value="NZ_LNQR01000120.1"/>
</dbReference>
<dbReference type="EC" id="6.3.2.4" evidence="5"/>
<protein>
    <submittedName>
        <fullName evidence="5">D-alanine--D-alanine ligase</fullName>
        <ecNumber evidence="5">6.3.2.4</ecNumber>
    </submittedName>
</protein>
<accession>A0ABR5SFU9</accession>
<dbReference type="Gene3D" id="3.30.470.20">
    <property type="entry name" value="ATP-grasp fold, B domain"/>
    <property type="match status" value="1"/>
</dbReference>
<keyword evidence="6" id="KW-1185">Reference proteome</keyword>
<dbReference type="InterPro" id="IPR011761">
    <property type="entry name" value="ATP-grasp"/>
</dbReference>
<dbReference type="EMBL" id="LNQR01000120">
    <property type="protein sequence ID" value="KWT78138.1"/>
    <property type="molecule type" value="Genomic_DNA"/>
</dbReference>
<name>A0ABR5SFU9_9BACT</name>
<gene>
    <name evidence="5" type="primary">ddl_2</name>
    <name evidence="5" type="ORF">ASN18_3007</name>
</gene>
<evidence type="ECO:0000256" key="3">
    <source>
        <dbReference type="PROSITE-ProRule" id="PRU00409"/>
    </source>
</evidence>
<dbReference type="InterPro" id="IPR013815">
    <property type="entry name" value="ATP_grasp_subdomain_1"/>
</dbReference>
<dbReference type="PANTHER" id="PTHR23132:SF23">
    <property type="entry name" value="D-ALANINE--D-ALANINE LIGASE B"/>
    <property type="match status" value="1"/>
</dbReference>
<proteinExistence type="inferred from homology"/>
<dbReference type="Gene3D" id="3.30.1490.20">
    <property type="entry name" value="ATP-grasp fold, A domain"/>
    <property type="match status" value="1"/>
</dbReference>
<dbReference type="GO" id="GO:0008716">
    <property type="term" value="F:D-alanine-D-alanine ligase activity"/>
    <property type="evidence" value="ECO:0007669"/>
    <property type="project" value="UniProtKB-EC"/>
</dbReference>
<dbReference type="Pfam" id="PF07478">
    <property type="entry name" value="Dala_Dala_lig_C"/>
    <property type="match status" value="1"/>
</dbReference>
<comment type="similarity">
    <text evidence="1">Belongs to the D-alanine--D-alanine ligase family.</text>
</comment>
<feature type="domain" description="ATP-grasp" evidence="4">
    <location>
        <begin position="111"/>
        <end position="322"/>
    </location>
</feature>
<dbReference type="PROSITE" id="PS50975">
    <property type="entry name" value="ATP_GRASP"/>
    <property type="match status" value="1"/>
</dbReference>
<comment type="caution">
    <text evidence="5">The sequence shown here is derived from an EMBL/GenBank/DDBJ whole genome shotgun (WGS) entry which is preliminary data.</text>
</comment>
<organism evidence="5 6">
    <name type="scientific">Candidatus Magnetominusculus xianensis</name>
    <dbReference type="NCBI Taxonomy" id="1748249"/>
    <lineage>
        <taxon>Bacteria</taxon>
        <taxon>Pseudomonadati</taxon>
        <taxon>Nitrospirota</taxon>
        <taxon>Nitrospiria</taxon>
        <taxon>Nitrospirales</taxon>
        <taxon>Nitrospiraceae</taxon>
        <taxon>Candidatus Magnetominusculus</taxon>
    </lineage>
</organism>
<evidence type="ECO:0000259" key="4">
    <source>
        <dbReference type="PROSITE" id="PS50975"/>
    </source>
</evidence>
<evidence type="ECO:0000256" key="1">
    <source>
        <dbReference type="ARBA" id="ARBA00010871"/>
    </source>
</evidence>
<keyword evidence="3" id="KW-0067">ATP-binding</keyword>
<keyword evidence="2 5" id="KW-0436">Ligase</keyword>
<reference evidence="5 6" key="1">
    <citation type="submission" date="2015-11" db="EMBL/GenBank/DDBJ databases">
        <authorList>
            <person name="Lin W."/>
        </authorList>
    </citation>
    <scope>NUCLEOTIDE SEQUENCE [LARGE SCALE GENOMIC DNA]</scope>
    <source>
        <strain evidence="5 6">HCH-1</strain>
    </source>
</reference>
<evidence type="ECO:0000313" key="5">
    <source>
        <dbReference type="EMBL" id="KWT78138.1"/>
    </source>
</evidence>
<keyword evidence="3" id="KW-0547">Nucleotide-binding</keyword>
<evidence type="ECO:0000256" key="2">
    <source>
        <dbReference type="ARBA" id="ARBA00022598"/>
    </source>
</evidence>
<dbReference type="InterPro" id="IPR011095">
    <property type="entry name" value="Dala_Dala_lig_C"/>
</dbReference>